<keyword evidence="4" id="KW-1185">Reference proteome</keyword>
<dbReference type="Pfam" id="PF13560">
    <property type="entry name" value="HTH_31"/>
    <property type="match status" value="1"/>
</dbReference>
<keyword evidence="1" id="KW-0238">DNA-binding</keyword>
<proteinExistence type="predicted"/>
<dbReference type="SUPFAM" id="SSF47413">
    <property type="entry name" value="lambda repressor-like DNA-binding domains"/>
    <property type="match status" value="1"/>
</dbReference>
<dbReference type="CDD" id="cd00093">
    <property type="entry name" value="HTH_XRE"/>
    <property type="match status" value="1"/>
</dbReference>
<accession>A0A225E148</accession>
<evidence type="ECO:0000313" key="4">
    <source>
        <dbReference type="Proteomes" id="UP000214646"/>
    </source>
</evidence>
<dbReference type="InterPro" id="IPR010982">
    <property type="entry name" value="Lambda_DNA-bd_dom_sf"/>
</dbReference>
<dbReference type="PANTHER" id="PTHR46797:SF1">
    <property type="entry name" value="METHYLPHOSPHONATE SYNTHASE"/>
    <property type="match status" value="1"/>
</dbReference>
<dbReference type="AlphaFoldDB" id="A0A225E148"/>
<protein>
    <submittedName>
        <fullName evidence="3">Transcriptional regulator, XRE family</fullName>
    </submittedName>
</protein>
<dbReference type="PANTHER" id="PTHR46797">
    <property type="entry name" value="HTH-TYPE TRANSCRIPTIONAL REGULATOR"/>
    <property type="match status" value="1"/>
</dbReference>
<sequence>MGNRMMLTFGQKIRELRKAKALGQRAVAAEVGINFTYLSKIENDKVDFAAFPSEETIRRLAKVLDADVDQLLLMAEKIPDRIRRRVLERPEAFRLIAELDDKSLDRLVETIRVS</sequence>
<evidence type="ECO:0000256" key="1">
    <source>
        <dbReference type="ARBA" id="ARBA00023125"/>
    </source>
</evidence>
<evidence type="ECO:0000259" key="2">
    <source>
        <dbReference type="PROSITE" id="PS50943"/>
    </source>
</evidence>
<feature type="domain" description="HTH cro/C1-type" evidence="2">
    <location>
        <begin position="13"/>
        <end position="71"/>
    </location>
</feature>
<organism evidence="3 4">
    <name type="scientific">Fimbriiglobus ruber</name>
    <dbReference type="NCBI Taxonomy" id="1908690"/>
    <lineage>
        <taxon>Bacteria</taxon>
        <taxon>Pseudomonadati</taxon>
        <taxon>Planctomycetota</taxon>
        <taxon>Planctomycetia</taxon>
        <taxon>Gemmatales</taxon>
        <taxon>Gemmataceae</taxon>
        <taxon>Fimbriiglobus</taxon>
    </lineage>
</organism>
<name>A0A225E148_9BACT</name>
<dbReference type="InterPro" id="IPR050807">
    <property type="entry name" value="TransReg_Diox_bact_type"/>
</dbReference>
<reference evidence="4" key="1">
    <citation type="submission" date="2017-06" db="EMBL/GenBank/DDBJ databases">
        <title>Genome analysis of Fimbriiglobus ruber SP5, the first member of the order Planctomycetales with confirmed chitinolytic capability.</title>
        <authorList>
            <person name="Ravin N.V."/>
            <person name="Rakitin A.L."/>
            <person name="Ivanova A.A."/>
            <person name="Beletsky A.V."/>
            <person name="Kulichevskaya I.S."/>
            <person name="Mardanov A.V."/>
            <person name="Dedysh S.N."/>
        </authorList>
    </citation>
    <scope>NUCLEOTIDE SEQUENCE [LARGE SCALE GENOMIC DNA]</scope>
    <source>
        <strain evidence="4">SP5</strain>
    </source>
</reference>
<gene>
    <name evidence="3" type="ORF">FRUB_01845</name>
</gene>
<dbReference type="EMBL" id="NIDE01000002">
    <property type="protein sequence ID" value="OWK45514.1"/>
    <property type="molecule type" value="Genomic_DNA"/>
</dbReference>
<dbReference type="Proteomes" id="UP000214646">
    <property type="component" value="Unassembled WGS sequence"/>
</dbReference>
<dbReference type="PROSITE" id="PS50943">
    <property type="entry name" value="HTH_CROC1"/>
    <property type="match status" value="1"/>
</dbReference>
<comment type="caution">
    <text evidence="3">The sequence shown here is derived from an EMBL/GenBank/DDBJ whole genome shotgun (WGS) entry which is preliminary data.</text>
</comment>
<dbReference type="InterPro" id="IPR001387">
    <property type="entry name" value="Cro/C1-type_HTH"/>
</dbReference>
<dbReference type="GO" id="GO:0003700">
    <property type="term" value="F:DNA-binding transcription factor activity"/>
    <property type="evidence" value="ECO:0007669"/>
    <property type="project" value="TreeGrafter"/>
</dbReference>
<dbReference type="Gene3D" id="1.10.260.40">
    <property type="entry name" value="lambda repressor-like DNA-binding domains"/>
    <property type="match status" value="1"/>
</dbReference>
<dbReference type="SMART" id="SM00530">
    <property type="entry name" value="HTH_XRE"/>
    <property type="match status" value="1"/>
</dbReference>
<dbReference type="GO" id="GO:0003677">
    <property type="term" value="F:DNA binding"/>
    <property type="evidence" value="ECO:0007669"/>
    <property type="project" value="UniProtKB-KW"/>
</dbReference>
<evidence type="ECO:0000313" key="3">
    <source>
        <dbReference type="EMBL" id="OWK45514.1"/>
    </source>
</evidence>
<dbReference type="GO" id="GO:0005829">
    <property type="term" value="C:cytosol"/>
    <property type="evidence" value="ECO:0007669"/>
    <property type="project" value="TreeGrafter"/>
</dbReference>